<evidence type="ECO:0000256" key="2">
    <source>
        <dbReference type="ARBA" id="ARBA00022723"/>
    </source>
</evidence>
<keyword evidence="6 9" id="KW-0051">Antiviral defense</keyword>
<dbReference type="InterPro" id="IPR019858">
    <property type="entry name" value="CRISPR-assoc_Cas1_HMARI/TNEAP"/>
</dbReference>
<dbReference type="CDD" id="cd09722">
    <property type="entry name" value="Cas1_I-B"/>
    <property type="match status" value="1"/>
</dbReference>
<proteinExistence type="inferred from homology"/>
<dbReference type="Proteomes" id="UP000000447">
    <property type="component" value="Chromosome"/>
</dbReference>
<evidence type="ECO:0000256" key="9">
    <source>
        <dbReference type="HAMAP-Rule" id="MF_01470"/>
    </source>
</evidence>
<evidence type="ECO:0000256" key="5">
    <source>
        <dbReference type="ARBA" id="ARBA00022842"/>
    </source>
</evidence>
<dbReference type="HOGENOM" id="CLU_052779_2_0_0"/>
<dbReference type="HAMAP" id="MF_01470">
    <property type="entry name" value="Cas1"/>
    <property type="match status" value="1"/>
</dbReference>
<evidence type="ECO:0000256" key="4">
    <source>
        <dbReference type="ARBA" id="ARBA00022801"/>
    </source>
</evidence>
<dbReference type="PANTHER" id="PTHR43219">
    <property type="entry name" value="CRISPR-ASSOCIATED ENDONUCLEASE CAS1"/>
    <property type="match status" value="1"/>
</dbReference>
<evidence type="ECO:0000256" key="8">
    <source>
        <dbReference type="ARBA" id="ARBA00023211"/>
    </source>
</evidence>
<dbReference type="GO" id="GO:0046872">
    <property type="term" value="F:metal ion binding"/>
    <property type="evidence" value="ECO:0007669"/>
    <property type="project" value="UniProtKB-UniRule"/>
</dbReference>
<keyword evidence="4 9" id="KW-0378">Hydrolase</keyword>
<evidence type="ECO:0000256" key="1">
    <source>
        <dbReference type="ARBA" id="ARBA00022722"/>
    </source>
</evidence>
<evidence type="ECO:0000313" key="11">
    <source>
        <dbReference type="Proteomes" id="UP000000447"/>
    </source>
</evidence>
<keyword evidence="2 9" id="KW-0479">Metal-binding</keyword>
<dbReference type="GO" id="GO:0016787">
    <property type="term" value="F:hydrolase activity"/>
    <property type="evidence" value="ECO:0007669"/>
    <property type="project" value="UniProtKB-KW"/>
</dbReference>
<comment type="function">
    <text evidence="9">CRISPR (clustered regularly interspaced short palindromic repeat), is an adaptive immune system that provides protection against mobile genetic elements (viruses, transposable elements and conjugative plasmids). CRISPR clusters contain spacers, sequences complementary to antecedent mobile elements, and target invading nucleic acids. CRISPR clusters are transcribed and processed into CRISPR RNA (crRNA). Acts as a dsDNA endonuclease. Involved in the integration of spacer DNA into the CRISPR cassette.</text>
</comment>
<dbReference type="NCBIfam" id="TIGR00287">
    <property type="entry name" value="cas1"/>
    <property type="match status" value="1"/>
</dbReference>
<dbReference type="InterPro" id="IPR002729">
    <property type="entry name" value="CRISPR-assoc_Cas1"/>
</dbReference>
<comment type="cofactor">
    <cofactor evidence="9">
        <name>Mg(2+)</name>
        <dbReference type="ChEBI" id="CHEBI:18420"/>
    </cofactor>
    <cofactor evidence="9">
        <name>Mn(2+)</name>
        <dbReference type="ChEBI" id="CHEBI:29035"/>
    </cofactor>
</comment>
<feature type="binding site" evidence="9">
    <location>
        <position position="156"/>
    </location>
    <ligand>
        <name>Mn(2+)</name>
        <dbReference type="ChEBI" id="CHEBI:29035"/>
    </ligand>
</feature>
<dbReference type="Gene3D" id="1.20.120.920">
    <property type="entry name" value="CRISPR-associated endonuclease Cas1, C-terminal domain"/>
    <property type="match status" value="1"/>
</dbReference>
<dbReference type="EMBL" id="CP001275">
    <property type="protein sequence ID" value="ACM05097.1"/>
    <property type="molecule type" value="Genomic_DNA"/>
</dbReference>
<dbReference type="InterPro" id="IPR042206">
    <property type="entry name" value="CRISPR-assoc_Cas1_C"/>
</dbReference>
<name>B9L1C1_THERP</name>
<keyword evidence="7 9" id="KW-0238">DNA-binding</keyword>
<gene>
    <name evidence="9 10" type="primary">cas1</name>
    <name evidence="10" type="ordered locus">trd_0022</name>
</gene>
<dbReference type="GO" id="GO:0043571">
    <property type="term" value="P:maintenance of CRISPR repeat elements"/>
    <property type="evidence" value="ECO:0007669"/>
    <property type="project" value="UniProtKB-UniRule"/>
</dbReference>
<dbReference type="KEGG" id="tro:trd_0022"/>
<evidence type="ECO:0000256" key="6">
    <source>
        <dbReference type="ARBA" id="ARBA00023118"/>
    </source>
</evidence>
<sequence length="329" mass="38212">MTKPIYVFSSGRLARHQNTIVLETEEGKRFLPVEQVSELYVFGEVDLNKRFLEFIAREGVLLHFFNRYGFYTGTFYPREYLSSGALILRQVEHYLDQAKRLTLARAFVHGALRNIRTVLLYYRRRGVDVQAAVEIIERARAGIEEAGTTAELMALEGQAREAYYAVWPAIIEAEFPFGPRTRRPPRDETNALISFGNSLLYTAVLAQIYQTHLDPRIGYLHETNFRRHTLNLDVAEIFKPVLVDRLIFRLVNRGQLQRRHFVTGAEGVFLDDDGRKLVVEAWEQTLQETYRHPSLNRSVSYRTTLRLELYKLEKHLLGEQAYVPFALRG</sequence>
<dbReference type="eggNOG" id="COG1518">
    <property type="taxonomic scope" value="Bacteria"/>
</dbReference>
<comment type="subunit">
    <text evidence="9">Homodimer, forms a heterotetramer with a Cas2 homodimer.</text>
</comment>
<keyword evidence="11" id="KW-1185">Reference proteome</keyword>
<dbReference type="OrthoDB" id="9803119at2"/>
<dbReference type="RefSeq" id="WP_012641437.1">
    <property type="nucleotide sequence ID" value="NC_011959.1"/>
</dbReference>
<dbReference type="InterPro" id="IPR042211">
    <property type="entry name" value="CRISPR-assoc_Cas1_N"/>
</dbReference>
<dbReference type="PANTHER" id="PTHR43219:SF1">
    <property type="entry name" value="CRISPR-ASSOCIATED ENDONUCLEASE CAS1"/>
    <property type="match status" value="1"/>
</dbReference>
<dbReference type="NCBIfam" id="TIGR03641">
    <property type="entry name" value="cas1_HMARI"/>
    <property type="match status" value="1"/>
</dbReference>
<organism evidence="10 11">
    <name type="scientific">Thermomicrobium roseum (strain ATCC 27502 / DSM 5159 / P-2)</name>
    <dbReference type="NCBI Taxonomy" id="309801"/>
    <lineage>
        <taxon>Bacteria</taxon>
        <taxon>Pseudomonadati</taxon>
        <taxon>Thermomicrobiota</taxon>
        <taxon>Thermomicrobia</taxon>
        <taxon>Thermomicrobiales</taxon>
        <taxon>Thermomicrobiaceae</taxon>
        <taxon>Thermomicrobium</taxon>
    </lineage>
</organism>
<dbReference type="AlphaFoldDB" id="B9L1C1"/>
<keyword evidence="5 9" id="KW-0460">Magnesium</keyword>
<dbReference type="GO" id="GO:0003677">
    <property type="term" value="F:DNA binding"/>
    <property type="evidence" value="ECO:0007669"/>
    <property type="project" value="UniProtKB-KW"/>
</dbReference>
<dbReference type="EC" id="3.1.-.-" evidence="9"/>
<keyword evidence="1 9" id="KW-0540">Nuclease</keyword>
<accession>B9L1C1</accession>
<dbReference type="Gene3D" id="3.100.10.20">
    <property type="entry name" value="CRISPR-associated endonuclease Cas1, N-terminal domain"/>
    <property type="match status" value="1"/>
</dbReference>
<evidence type="ECO:0000313" key="10">
    <source>
        <dbReference type="EMBL" id="ACM05097.1"/>
    </source>
</evidence>
<comment type="similarity">
    <text evidence="9">Belongs to the CRISPR-associated endonuclease Cas1 family.</text>
</comment>
<dbReference type="GO" id="GO:0051607">
    <property type="term" value="P:defense response to virus"/>
    <property type="evidence" value="ECO:0007669"/>
    <property type="project" value="UniProtKB-UniRule"/>
</dbReference>
<evidence type="ECO:0000256" key="7">
    <source>
        <dbReference type="ARBA" id="ARBA00023125"/>
    </source>
</evidence>
<feature type="binding site" evidence="9">
    <location>
        <position position="236"/>
    </location>
    <ligand>
        <name>Mn(2+)</name>
        <dbReference type="ChEBI" id="CHEBI:29035"/>
    </ligand>
</feature>
<protein>
    <recommendedName>
        <fullName evidence="9">CRISPR-associated endonuclease Cas1</fullName>
        <ecNumber evidence="9">3.1.-.-</ecNumber>
    </recommendedName>
</protein>
<reference evidence="10 11" key="1">
    <citation type="journal article" date="2009" name="PLoS ONE">
        <title>Complete genome sequence of the aerobic CO-oxidizing thermophile Thermomicrobium roseum.</title>
        <authorList>
            <person name="Wu D."/>
            <person name="Raymond J."/>
            <person name="Wu M."/>
            <person name="Chatterji S."/>
            <person name="Ren Q."/>
            <person name="Graham J.E."/>
            <person name="Bryant D.A."/>
            <person name="Robb F."/>
            <person name="Colman A."/>
            <person name="Tallon L.J."/>
            <person name="Badger J.H."/>
            <person name="Madupu R."/>
            <person name="Ward N.L."/>
            <person name="Eisen J.A."/>
        </authorList>
    </citation>
    <scope>NUCLEOTIDE SEQUENCE [LARGE SCALE GENOMIC DNA]</scope>
    <source>
        <strain evidence="11">ATCC 27502 / DSM 5159 / P-2</strain>
    </source>
</reference>
<dbReference type="STRING" id="309801.trd_0022"/>
<keyword evidence="8 9" id="KW-0464">Manganese</keyword>
<evidence type="ECO:0000256" key="3">
    <source>
        <dbReference type="ARBA" id="ARBA00022759"/>
    </source>
</evidence>
<dbReference type="GO" id="GO:0004520">
    <property type="term" value="F:DNA endonuclease activity"/>
    <property type="evidence" value="ECO:0007669"/>
    <property type="project" value="InterPro"/>
</dbReference>
<keyword evidence="3 9" id="KW-0255">Endonuclease</keyword>
<dbReference type="Pfam" id="PF01867">
    <property type="entry name" value="Cas_Cas1"/>
    <property type="match status" value="1"/>
</dbReference>
<feature type="binding site" evidence="9">
    <location>
        <position position="221"/>
    </location>
    <ligand>
        <name>Mn(2+)</name>
        <dbReference type="ChEBI" id="CHEBI:29035"/>
    </ligand>
</feature>